<dbReference type="AlphaFoldDB" id="A0A1I7AUA7"/>
<sequence>MVKDVVVGTPACSWQRPCLDGGCNLRRLQVAELHLAGEGAVIVEGVWADRHRAAEAVCRKGVARGAQASVFCHFHFGQSP</sequence>
<evidence type="ECO:0000313" key="1">
    <source>
        <dbReference type="EMBL" id="SFT78494.1"/>
    </source>
</evidence>
<reference evidence="2" key="1">
    <citation type="submission" date="2016-10" db="EMBL/GenBank/DDBJ databases">
        <authorList>
            <person name="Varghese N."/>
            <person name="Submissions S."/>
        </authorList>
    </citation>
    <scope>NUCLEOTIDE SEQUENCE [LARGE SCALE GENOMIC DNA]</scope>
    <source>
        <strain evidence="2">DSM 17465</strain>
    </source>
</reference>
<evidence type="ECO:0000313" key="2">
    <source>
        <dbReference type="Proteomes" id="UP000183371"/>
    </source>
</evidence>
<name>A0A1I7AUA7_9HYPH</name>
<proteinExistence type="predicted"/>
<gene>
    <name evidence="1" type="ORF">SAMN05444141_103367</name>
</gene>
<dbReference type="Proteomes" id="UP000183371">
    <property type="component" value="Unassembled WGS sequence"/>
</dbReference>
<keyword evidence="2" id="KW-1185">Reference proteome</keyword>
<accession>A0A1I7AUA7</accession>
<dbReference type="EMBL" id="FPBD01000003">
    <property type="protein sequence ID" value="SFT78494.1"/>
    <property type="molecule type" value="Genomic_DNA"/>
</dbReference>
<protein>
    <submittedName>
        <fullName evidence="1">Uncharacterized protein</fullName>
    </submittedName>
</protein>
<organism evidence="1 2">
    <name type="scientific">Pseudovibrio denitrificans</name>
    <dbReference type="NCBI Taxonomy" id="258256"/>
    <lineage>
        <taxon>Bacteria</taxon>
        <taxon>Pseudomonadati</taxon>
        <taxon>Pseudomonadota</taxon>
        <taxon>Alphaproteobacteria</taxon>
        <taxon>Hyphomicrobiales</taxon>
        <taxon>Stappiaceae</taxon>
        <taxon>Pseudovibrio</taxon>
    </lineage>
</organism>